<protein>
    <submittedName>
        <fullName evidence="1">Uncharacterized protein</fullName>
    </submittedName>
</protein>
<dbReference type="Proteomes" id="UP000683925">
    <property type="component" value="Unassembled WGS sequence"/>
</dbReference>
<gene>
    <name evidence="1" type="ORF">POCTA_138.1.T0120216</name>
</gene>
<dbReference type="OMA" id="QKQEYNV"/>
<dbReference type="AlphaFoldDB" id="A0A8S1SNW5"/>
<comment type="caution">
    <text evidence="1">The sequence shown here is derived from an EMBL/GenBank/DDBJ whole genome shotgun (WGS) entry which is preliminary data.</text>
</comment>
<organism evidence="1 2">
    <name type="scientific">Paramecium octaurelia</name>
    <dbReference type="NCBI Taxonomy" id="43137"/>
    <lineage>
        <taxon>Eukaryota</taxon>
        <taxon>Sar</taxon>
        <taxon>Alveolata</taxon>
        <taxon>Ciliophora</taxon>
        <taxon>Intramacronucleata</taxon>
        <taxon>Oligohymenophorea</taxon>
        <taxon>Peniculida</taxon>
        <taxon>Parameciidae</taxon>
        <taxon>Paramecium</taxon>
    </lineage>
</organism>
<evidence type="ECO:0000313" key="2">
    <source>
        <dbReference type="Proteomes" id="UP000683925"/>
    </source>
</evidence>
<name>A0A8S1SNW5_PAROT</name>
<evidence type="ECO:0000313" key="1">
    <source>
        <dbReference type="EMBL" id="CAD8141049.1"/>
    </source>
</evidence>
<proteinExistence type="predicted"/>
<sequence length="154" mass="18475">MRVSESVGQKLRRVNIDYSDLEFTENSLEYYLKPLKPKLTYYKLLPKQQSPKREIVHTISCRIRSQIIAQQQTEPINQKSLQTLTIRPLISQNPNRTFMLKNKKPSIQERYKQIMVKLNQKQEYNVDDQFTELRRLITRQKKSSSFGRRVKFLQ</sequence>
<keyword evidence="2" id="KW-1185">Reference proteome</keyword>
<accession>A0A8S1SNW5</accession>
<reference evidence="1" key="1">
    <citation type="submission" date="2021-01" db="EMBL/GenBank/DDBJ databases">
        <authorList>
            <consortium name="Genoscope - CEA"/>
            <person name="William W."/>
        </authorList>
    </citation>
    <scope>NUCLEOTIDE SEQUENCE</scope>
</reference>
<dbReference type="OrthoDB" id="306973at2759"/>
<dbReference type="EMBL" id="CAJJDP010000011">
    <property type="protein sequence ID" value="CAD8141049.1"/>
    <property type="molecule type" value="Genomic_DNA"/>
</dbReference>